<dbReference type="eggNOG" id="arCOG14902">
    <property type="taxonomic scope" value="Archaea"/>
</dbReference>
<dbReference type="AlphaFoldDB" id="U3T9F2"/>
<gene>
    <name evidence="2" type="ORF">ACAM_0658</name>
</gene>
<name>U3T9F2_9CREN</name>
<evidence type="ECO:0000313" key="2">
    <source>
        <dbReference type="EMBL" id="BAN90127.1"/>
    </source>
</evidence>
<dbReference type="RefSeq" id="WP_022541400.1">
    <property type="nucleotide sequence ID" value="NC_022521.1"/>
</dbReference>
<dbReference type="Pfam" id="PF03168">
    <property type="entry name" value="LEA_2"/>
    <property type="match status" value="1"/>
</dbReference>
<dbReference type="EMBL" id="AP012489">
    <property type="protein sequence ID" value="BAN90127.1"/>
    <property type="molecule type" value="Genomic_DNA"/>
</dbReference>
<dbReference type="STRING" id="1198449.ACAM_0658"/>
<accession>U3T9F2</accession>
<organism evidence="2 3">
    <name type="scientific">Aeropyrum camini SY1 = JCM 12091</name>
    <dbReference type="NCBI Taxonomy" id="1198449"/>
    <lineage>
        <taxon>Archaea</taxon>
        <taxon>Thermoproteota</taxon>
        <taxon>Thermoprotei</taxon>
        <taxon>Desulfurococcales</taxon>
        <taxon>Desulfurococcaceae</taxon>
        <taxon>Aeropyrum</taxon>
    </lineage>
</organism>
<dbReference type="GeneID" id="17110077"/>
<evidence type="ECO:0000313" key="3">
    <source>
        <dbReference type="Proteomes" id="UP000016887"/>
    </source>
</evidence>
<dbReference type="OrthoDB" id="383945at2157"/>
<proteinExistence type="predicted"/>
<protein>
    <recommendedName>
        <fullName evidence="1">Late embryogenesis abundant protein LEA-2 subgroup domain-containing protein</fullName>
    </recommendedName>
</protein>
<dbReference type="InterPro" id="IPR004864">
    <property type="entry name" value="LEA_2"/>
</dbReference>
<evidence type="ECO:0000259" key="1">
    <source>
        <dbReference type="Pfam" id="PF03168"/>
    </source>
</evidence>
<sequence length="106" mass="11388">MAVIIENPTRFGFRVERVEVRVYASSGGSLEEVAVLYSRSPVHLEPGSSRTVYMDVSVSAFRILASILGGADFTLEVWVEAKPYLGPLPLPEVRGAKSIAGGRPPG</sequence>
<reference evidence="2 3" key="1">
    <citation type="journal article" date="2013" name="Appl. Environ. Microbiol.">
        <title>Variation of the Virus-Related Elements within Syntenic Genomes of the Hyperthermophilic Archaeon Aeropyrum.</title>
        <authorList>
            <person name="Daifuku T."/>
            <person name="Yoshida T."/>
            <person name="Kitamura T."/>
            <person name="Kawaichi S."/>
            <person name="Inoue T."/>
            <person name="Nomura K."/>
            <person name="Yoshida Y."/>
            <person name="Kuno S."/>
            <person name="Sako Y."/>
        </authorList>
    </citation>
    <scope>NUCLEOTIDE SEQUENCE [LARGE SCALE GENOMIC DNA]</scope>
    <source>
        <strain evidence="2 3">SY1</strain>
    </source>
</reference>
<dbReference type="KEGG" id="acj:ACAM_0658"/>
<keyword evidence="3" id="KW-1185">Reference proteome</keyword>
<dbReference type="Proteomes" id="UP000016887">
    <property type="component" value="Chromosome"/>
</dbReference>
<feature type="domain" description="Late embryogenesis abundant protein LEA-2 subgroup" evidence="1">
    <location>
        <begin position="5"/>
        <end position="86"/>
    </location>
</feature>